<organism evidence="3 4">
    <name type="scientific">Favolaschia claudopus</name>
    <dbReference type="NCBI Taxonomy" id="2862362"/>
    <lineage>
        <taxon>Eukaryota</taxon>
        <taxon>Fungi</taxon>
        <taxon>Dikarya</taxon>
        <taxon>Basidiomycota</taxon>
        <taxon>Agaricomycotina</taxon>
        <taxon>Agaricomycetes</taxon>
        <taxon>Agaricomycetidae</taxon>
        <taxon>Agaricales</taxon>
        <taxon>Marasmiineae</taxon>
        <taxon>Mycenaceae</taxon>
        <taxon>Favolaschia</taxon>
    </lineage>
</organism>
<dbReference type="GO" id="GO:0016020">
    <property type="term" value="C:membrane"/>
    <property type="evidence" value="ECO:0007669"/>
    <property type="project" value="TreeGrafter"/>
</dbReference>
<proteinExistence type="inferred from homology"/>
<dbReference type="GO" id="GO:0016491">
    <property type="term" value="F:oxidoreductase activity"/>
    <property type="evidence" value="ECO:0007669"/>
    <property type="project" value="UniProtKB-KW"/>
</dbReference>
<dbReference type="Proteomes" id="UP001362999">
    <property type="component" value="Unassembled WGS sequence"/>
</dbReference>
<dbReference type="PRINTS" id="PR00081">
    <property type="entry name" value="GDHRDH"/>
</dbReference>
<evidence type="ECO:0000256" key="1">
    <source>
        <dbReference type="ARBA" id="ARBA00006484"/>
    </source>
</evidence>
<dbReference type="AlphaFoldDB" id="A0AAW0ELY5"/>
<dbReference type="InterPro" id="IPR036291">
    <property type="entry name" value="NAD(P)-bd_dom_sf"/>
</dbReference>
<evidence type="ECO:0000313" key="3">
    <source>
        <dbReference type="EMBL" id="KAK7065067.1"/>
    </source>
</evidence>
<keyword evidence="2" id="KW-0560">Oxidoreductase</keyword>
<keyword evidence="4" id="KW-1185">Reference proteome</keyword>
<comment type="caution">
    <text evidence="3">The sequence shown here is derived from an EMBL/GenBank/DDBJ whole genome shotgun (WGS) entry which is preliminary data.</text>
</comment>
<gene>
    <name evidence="3" type="ORF">R3P38DRAFT_3250523</name>
</gene>
<dbReference type="Pfam" id="PF00106">
    <property type="entry name" value="adh_short"/>
    <property type="match status" value="1"/>
</dbReference>
<name>A0AAW0ELY5_9AGAR</name>
<dbReference type="SUPFAM" id="SSF51735">
    <property type="entry name" value="NAD(P)-binding Rossmann-fold domains"/>
    <property type="match status" value="1"/>
</dbReference>
<dbReference type="PANTHER" id="PTHR44196">
    <property type="entry name" value="DEHYDROGENASE/REDUCTASE SDR FAMILY MEMBER 7B"/>
    <property type="match status" value="1"/>
</dbReference>
<reference evidence="3 4" key="1">
    <citation type="journal article" date="2024" name="J Genomics">
        <title>Draft genome sequencing and assembly of Favolaschia claudopus CIRM-BRFM 2984 isolated from oak limbs.</title>
        <authorList>
            <person name="Navarro D."/>
            <person name="Drula E."/>
            <person name="Chaduli D."/>
            <person name="Cazenave R."/>
            <person name="Ahrendt S."/>
            <person name="Wang J."/>
            <person name="Lipzen A."/>
            <person name="Daum C."/>
            <person name="Barry K."/>
            <person name="Grigoriev I.V."/>
            <person name="Favel A."/>
            <person name="Rosso M.N."/>
            <person name="Martin F."/>
        </authorList>
    </citation>
    <scope>NUCLEOTIDE SEQUENCE [LARGE SCALE GENOMIC DNA]</scope>
    <source>
        <strain evidence="3 4">CIRM-BRFM 2984</strain>
    </source>
</reference>
<comment type="similarity">
    <text evidence="1">Belongs to the short-chain dehydrogenases/reductases (SDR) family.</text>
</comment>
<accession>A0AAW0ELY5</accession>
<dbReference type="InterPro" id="IPR002347">
    <property type="entry name" value="SDR_fam"/>
</dbReference>
<protein>
    <submittedName>
        <fullName evidence="3">11-beta-hydroxysteroid dehydrogenase-like 3</fullName>
    </submittedName>
</protein>
<dbReference type="PANTHER" id="PTHR44196:SF1">
    <property type="entry name" value="DEHYDROGENASE_REDUCTASE SDR FAMILY MEMBER 7B"/>
    <property type="match status" value="1"/>
</dbReference>
<evidence type="ECO:0000313" key="4">
    <source>
        <dbReference type="Proteomes" id="UP001362999"/>
    </source>
</evidence>
<dbReference type="EMBL" id="JAWWNJ010000001">
    <property type="protein sequence ID" value="KAK7065067.1"/>
    <property type="molecule type" value="Genomic_DNA"/>
</dbReference>
<sequence length="316" mass="34078">MTNFMPIRSYFLLALALAPILAFLRRSSRRSVKLSRQKERVLILGGSSGVGATLAQQYAQLGVRGVCIVGRRADKLAEVAAQCNACKKSNTEINTVVGDFADIDDMVKVRSQVEGQWGGIDTIIVAAGVSALRPVMDITGVASGNVEKAGIQRVVDVVALATRGNYVGPLIAAVAFIPILESTSPSPSILLVNTLASAIPAPTRAIYASSKAASLHLYQALAIEHPRIAFTQFLPGTIEGDFRASAVDGGTVREADPNKTGLKRDAVARRCIKAIEYREKHVFMPWAMGPAHIVYWLWPTFVEWRASVKYNFAPVS</sequence>
<evidence type="ECO:0000256" key="2">
    <source>
        <dbReference type="ARBA" id="ARBA00023002"/>
    </source>
</evidence>
<dbReference type="Gene3D" id="3.40.50.720">
    <property type="entry name" value="NAD(P)-binding Rossmann-like Domain"/>
    <property type="match status" value="1"/>
</dbReference>